<evidence type="ECO:0000256" key="1">
    <source>
        <dbReference type="SAM" id="MobiDB-lite"/>
    </source>
</evidence>
<gene>
    <name evidence="2" type="ORF">NDU88_005026</name>
</gene>
<name>A0AAV7W8G8_PLEWA</name>
<proteinExistence type="predicted"/>
<feature type="compositionally biased region" description="Basic and acidic residues" evidence="1">
    <location>
        <begin position="53"/>
        <end position="62"/>
    </location>
</feature>
<keyword evidence="3" id="KW-1185">Reference proteome</keyword>
<sequence length="143" mass="15559">MLSGPSEEAAWAEADASNPERESVASNPLELLGITGQLQTVCAPGKQEEEETPAGRRERAEEAGATGEEDEWLLQRSVKIQEQNGRGKRTESAPEGSTAPTVAREVHREFSSHASGEAWPTQVRPYYGLREKQGWLGGEVGRT</sequence>
<dbReference type="EMBL" id="JANPWB010000002">
    <property type="protein sequence ID" value="KAJ1209653.1"/>
    <property type="molecule type" value="Genomic_DNA"/>
</dbReference>
<comment type="caution">
    <text evidence="2">The sequence shown here is derived from an EMBL/GenBank/DDBJ whole genome shotgun (WGS) entry which is preliminary data.</text>
</comment>
<dbReference type="AlphaFoldDB" id="A0AAV7W8G8"/>
<dbReference type="Proteomes" id="UP001066276">
    <property type="component" value="Chromosome 1_2"/>
</dbReference>
<reference evidence="2" key="1">
    <citation type="journal article" date="2022" name="bioRxiv">
        <title>Sequencing and chromosome-scale assembly of the giantPleurodeles waltlgenome.</title>
        <authorList>
            <person name="Brown T."/>
            <person name="Elewa A."/>
            <person name="Iarovenko S."/>
            <person name="Subramanian E."/>
            <person name="Araus A.J."/>
            <person name="Petzold A."/>
            <person name="Susuki M."/>
            <person name="Suzuki K.-i.T."/>
            <person name="Hayashi T."/>
            <person name="Toyoda A."/>
            <person name="Oliveira C."/>
            <person name="Osipova E."/>
            <person name="Leigh N.D."/>
            <person name="Simon A."/>
            <person name="Yun M.H."/>
        </authorList>
    </citation>
    <scope>NUCLEOTIDE SEQUENCE</scope>
    <source>
        <strain evidence="2">20211129_DDA</strain>
        <tissue evidence="2">Liver</tissue>
    </source>
</reference>
<accession>A0AAV7W8G8</accession>
<feature type="region of interest" description="Disordered" evidence="1">
    <location>
        <begin position="1"/>
        <end position="116"/>
    </location>
</feature>
<feature type="compositionally biased region" description="Low complexity" evidence="1">
    <location>
        <begin position="7"/>
        <end position="16"/>
    </location>
</feature>
<evidence type="ECO:0000313" key="3">
    <source>
        <dbReference type="Proteomes" id="UP001066276"/>
    </source>
</evidence>
<protein>
    <submittedName>
        <fullName evidence="2">Uncharacterized protein</fullName>
    </submittedName>
</protein>
<organism evidence="2 3">
    <name type="scientific">Pleurodeles waltl</name>
    <name type="common">Iberian ribbed newt</name>
    <dbReference type="NCBI Taxonomy" id="8319"/>
    <lineage>
        <taxon>Eukaryota</taxon>
        <taxon>Metazoa</taxon>
        <taxon>Chordata</taxon>
        <taxon>Craniata</taxon>
        <taxon>Vertebrata</taxon>
        <taxon>Euteleostomi</taxon>
        <taxon>Amphibia</taxon>
        <taxon>Batrachia</taxon>
        <taxon>Caudata</taxon>
        <taxon>Salamandroidea</taxon>
        <taxon>Salamandridae</taxon>
        <taxon>Pleurodelinae</taxon>
        <taxon>Pleurodeles</taxon>
    </lineage>
</organism>
<evidence type="ECO:0000313" key="2">
    <source>
        <dbReference type="EMBL" id="KAJ1209653.1"/>
    </source>
</evidence>